<accession>A0A0C3S4U5</accession>
<dbReference type="Proteomes" id="UP000053257">
    <property type="component" value="Unassembled WGS sequence"/>
</dbReference>
<dbReference type="AlphaFoldDB" id="A0A0C3S4U5"/>
<sequence length="533" mass="60401">MAPEDTGILSCNSPMQRCLAIPEVVQSIVRYTARDGKKDAVALSITCRSFHDAAQDAIWGNITTLFDLLKCFPEDMWHAIDLGPKFLRNLRPPAPHEWERFLSNAARVRSFKHLSDCHHGHWLYIIAICRPTLDIFPNIRHLEWHETGGELWHAHLFTSRNLLTLVITPENDERFERVASVVNSVAYSACPLREFRLQADEDCDPGEELQHALTALISAKDLEVYDCNVELGPKAINLLAQIPTLKTAKGILLQRPVQWRYIFQRLSLGVCFPSIEVFQMNVEDLAYAHLFAVAARSTSRNLTDLTVIQREDPVEELAHAFFRELGNRPVPSNFRKFSYLTHRDKAHPKISRRHREEYDIVFRTLAPLFALSHLTHLHIVSDHLKLDDDDIHALVLALPQLESLLLRPGFYCYTLVGVAHAARHLPRLRELGLTIDVSTCPPASPLAAPAPPCNMTCATLDFANSPLPAELVRDVACFLGALFGHRELEIALFKLHDFLDMENFAFKAAWRSCLEHMRPGRVVRDANVHGGCQ</sequence>
<dbReference type="HOGENOM" id="CLU_021164_0_3_1"/>
<gene>
    <name evidence="1" type="ORF">PHLGIDRAFT_163113</name>
</gene>
<keyword evidence="2" id="KW-1185">Reference proteome</keyword>
<reference evidence="1 2" key="1">
    <citation type="journal article" date="2014" name="PLoS Genet.">
        <title>Analysis of the Phlebiopsis gigantea genome, transcriptome and secretome provides insight into its pioneer colonization strategies of wood.</title>
        <authorList>
            <person name="Hori C."/>
            <person name="Ishida T."/>
            <person name="Igarashi K."/>
            <person name="Samejima M."/>
            <person name="Suzuki H."/>
            <person name="Master E."/>
            <person name="Ferreira P."/>
            <person name="Ruiz-Duenas F.J."/>
            <person name="Held B."/>
            <person name="Canessa P."/>
            <person name="Larrondo L.F."/>
            <person name="Schmoll M."/>
            <person name="Druzhinina I.S."/>
            <person name="Kubicek C.P."/>
            <person name="Gaskell J.A."/>
            <person name="Kersten P."/>
            <person name="St John F."/>
            <person name="Glasner J."/>
            <person name="Sabat G."/>
            <person name="Splinter BonDurant S."/>
            <person name="Syed K."/>
            <person name="Yadav J."/>
            <person name="Mgbeahuruike A.C."/>
            <person name="Kovalchuk A."/>
            <person name="Asiegbu F.O."/>
            <person name="Lackner G."/>
            <person name="Hoffmeister D."/>
            <person name="Rencoret J."/>
            <person name="Gutierrez A."/>
            <person name="Sun H."/>
            <person name="Lindquist E."/>
            <person name="Barry K."/>
            <person name="Riley R."/>
            <person name="Grigoriev I.V."/>
            <person name="Henrissat B."/>
            <person name="Kues U."/>
            <person name="Berka R.M."/>
            <person name="Martinez A.T."/>
            <person name="Covert S.F."/>
            <person name="Blanchette R.A."/>
            <person name="Cullen D."/>
        </authorList>
    </citation>
    <scope>NUCLEOTIDE SEQUENCE [LARGE SCALE GENOMIC DNA]</scope>
    <source>
        <strain evidence="1 2">11061_1 CR5-6</strain>
    </source>
</reference>
<dbReference type="OrthoDB" id="2804704at2759"/>
<dbReference type="STRING" id="745531.A0A0C3S4U5"/>
<dbReference type="EMBL" id="KN840549">
    <property type="protein sequence ID" value="KIP05227.1"/>
    <property type="molecule type" value="Genomic_DNA"/>
</dbReference>
<evidence type="ECO:0000313" key="1">
    <source>
        <dbReference type="EMBL" id="KIP05227.1"/>
    </source>
</evidence>
<protein>
    <recommendedName>
        <fullName evidence="3">F-box domain-containing protein</fullName>
    </recommendedName>
</protein>
<evidence type="ECO:0000313" key="2">
    <source>
        <dbReference type="Proteomes" id="UP000053257"/>
    </source>
</evidence>
<evidence type="ECO:0008006" key="3">
    <source>
        <dbReference type="Google" id="ProtNLM"/>
    </source>
</evidence>
<dbReference type="Gene3D" id="3.80.10.10">
    <property type="entry name" value="Ribonuclease Inhibitor"/>
    <property type="match status" value="1"/>
</dbReference>
<proteinExistence type="predicted"/>
<name>A0A0C3S4U5_PHLG1</name>
<organism evidence="1 2">
    <name type="scientific">Phlebiopsis gigantea (strain 11061_1 CR5-6)</name>
    <name type="common">White-rot fungus</name>
    <name type="synonym">Peniophora gigantea</name>
    <dbReference type="NCBI Taxonomy" id="745531"/>
    <lineage>
        <taxon>Eukaryota</taxon>
        <taxon>Fungi</taxon>
        <taxon>Dikarya</taxon>
        <taxon>Basidiomycota</taxon>
        <taxon>Agaricomycotina</taxon>
        <taxon>Agaricomycetes</taxon>
        <taxon>Polyporales</taxon>
        <taxon>Phanerochaetaceae</taxon>
        <taxon>Phlebiopsis</taxon>
    </lineage>
</organism>
<dbReference type="InterPro" id="IPR032675">
    <property type="entry name" value="LRR_dom_sf"/>
</dbReference>